<reference evidence="2" key="1">
    <citation type="submission" date="2017-04" db="EMBL/GenBank/DDBJ databases">
        <authorList>
            <person name="Varghese N."/>
            <person name="Submissions S."/>
        </authorList>
    </citation>
    <scope>NUCLEOTIDE SEQUENCE [LARGE SCALE GENOMIC DNA]</scope>
    <source>
        <strain evidence="2">RKEM611</strain>
    </source>
</reference>
<evidence type="ECO:0000313" key="1">
    <source>
        <dbReference type="EMBL" id="SMF11509.1"/>
    </source>
</evidence>
<evidence type="ECO:0000313" key="2">
    <source>
        <dbReference type="Proteomes" id="UP000192907"/>
    </source>
</evidence>
<keyword evidence="2" id="KW-1185">Reference proteome</keyword>
<dbReference type="EMBL" id="FWZT01000005">
    <property type="protein sequence ID" value="SMF11509.1"/>
    <property type="molecule type" value="Genomic_DNA"/>
</dbReference>
<name>A0A1Y6BJT2_9BACT</name>
<organism evidence="1 2">
    <name type="scientific">Pseudobacteriovorax antillogorgiicola</name>
    <dbReference type="NCBI Taxonomy" id="1513793"/>
    <lineage>
        <taxon>Bacteria</taxon>
        <taxon>Pseudomonadati</taxon>
        <taxon>Bdellovibrionota</taxon>
        <taxon>Oligoflexia</taxon>
        <taxon>Oligoflexales</taxon>
        <taxon>Pseudobacteriovoracaceae</taxon>
        <taxon>Pseudobacteriovorax</taxon>
    </lineage>
</organism>
<dbReference type="RefSeq" id="WP_132317509.1">
    <property type="nucleotide sequence ID" value="NZ_FWZT01000005.1"/>
</dbReference>
<accession>A0A1Y6BJT2</accession>
<dbReference type="Proteomes" id="UP000192907">
    <property type="component" value="Unassembled WGS sequence"/>
</dbReference>
<proteinExistence type="predicted"/>
<sequence>MSTVLKMLPPTLRQLLEYVSPATLKIISIREILALSKSLIQNSRDKSLAQEIFAELQTIVNNSVISQQDESNQGELKELPDDRKEAAGEAILELYFQQFLNTKGFFIDLRPKKIGTTASAPFIQWHVSLPFVLDEEFRQSIVQLYQSFYGQQDDEFEDALLNLNLIEKNWQQERKDQLKGLLIDHFGSSLEGKVTFTMDMFYTSSHNLFSFLKDNGVEVDRNFLVFGIYLVCLYLALDELQVGIDVQKVVANTLLDK</sequence>
<protein>
    <submittedName>
        <fullName evidence="1">Uncharacterized protein</fullName>
    </submittedName>
</protein>
<dbReference type="AlphaFoldDB" id="A0A1Y6BJT2"/>
<dbReference type="OrthoDB" id="5734832at2"/>
<gene>
    <name evidence="1" type="ORF">SAMN06296036_10593</name>
</gene>